<evidence type="ECO:0000256" key="4">
    <source>
        <dbReference type="RuleBase" id="RU361235"/>
    </source>
</evidence>
<reference evidence="7 8" key="1">
    <citation type="submission" date="2024-01" db="EMBL/GenBank/DDBJ databases">
        <title>The genome of the rayed Mediterranean limpet Patella caerulea (Linnaeus, 1758).</title>
        <authorList>
            <person name="Anh-Thu Weber A."/>
            <person name="Halstead-Nussloch G."/>
        </authorList>
    </citation>
    <scope>NUCLEOTIDE SEQUENCE [LARGE SCALE GENOMIC DNA]</scope>
    <source>
        <strain evidence="7">AATW-2023a</strain>
        <tissue evidence="7">Whole specimen</tissue>
    </source>
</reference>
<dbReference type="EMBL" id="JAZGQO010000018">
    <property type="protein sequence ID" value="KAK6167678.1"/>
    <property type="molecule type" value="Genomic_DNA"/>
</dbReference>
<dbReference type="Gene3D" id="3.40.50.1820">
    <property type="entry name" value="alpha/beta hydrolase"/>
    <property type="match status" value="1"/>
</dbReference>
<sequence length="645" mass="74121">MNIHSAISRLTRLTVLFAVIFMKFGQCAFDTRFRITARPTIGDVEGFTQPSQYMEKPNLWTNIFLGIPYARRPEQYDDFKRDFRFKKPDNPSWTGTWDATFYRPSCPQQTWLIRETLPGYSDTSEDCLYLNIFAPNIKNEGISTNPPLYPVLVFIHGGGWIMGSSVQYPAMLIAERLVVVVTINYRLNALGFLSTGDVNSPGNYGLWDQLKALEFVKQHIAAFRGNPYKITLMGQSTGAASVGHHIVSPRNVDLFQRAIMSSGSDLSEWSVIPKADSIKYAKALAYEVGCPVSEMERLMDCLKYYRTYDEIVNASMRVSLLRGSVGNPWGPVVDGQLVGVDYAFLPDHPSDIRLQGRFKRIPIICGLVLHEGSFFIPNLPNLLDGVTPSQFENIVREFLYDRSAKDMITTSDAVEFEYTHWPDPKNFTHVREMLIKLLSDFMVGTGTNEVLNSHVIFNTAYSYVFKYRSWNDYLPPWRGVAMGQDLQYIFGFPFWNETYTNMTGLYPRQEYDYSDRNISQYMINLITNFTARGDPTPRDLPLFEFRNSSWISYNLQNHSYLSITNKSENLTNFRQQEYAFWREYFPRVSGRDFYSGLSAPSEEIEKTSHYEKATWSLTAAAVLLCIVLISLFIVMCCRARKKDYI</sequence>
<proteinExistence type="inferred from homology"/>
<keyword evidence="5" id="KW-1133">Transmembrane helix</keyword>
<accession>A0AAN8G4J5</accession>
<evidence type="ECO:0000313" key="7">
    <source>
        <dbReference type="EMBL" id="KAK6167678.1"/>
    </source>
</evidence>
<dbReference type="Pfam" id="PF00135">
    <property type="entry name" value="COesterase"/>
    <property type="match status" value="1"/>
</dbReference>
<dbReference type="SUPFAM" id="SSF53474">
    <property type="entry name" value="alpha/beta-Hydrolases"/>
    <property type="match status" value="1"/>
</dbReference>
<keyword evidence="5" id="KW-0812">Transmembrane</keyword>
<comment type="similarity">
    <text evidence="1 4">Belongs to the type-B carboxylesterase/lipase family.</text>
</comment>
<dbReference type="AlphaFoldDB" id="A0AAN8G4J5"/>
<dbReference type="InterPro" id="IPR002018">
    <property type="entry name" value="CarbesteraseB"/>
</dbReference>
<evidence type="ECO:0000313" key="8">
    <source>
        <dbReference type="Proteomes" id="UP001347796"/>
    </source>
</evidence>
<dbReference type="PROSITE" id="PS00122">
    <property type="entry name" value="CARBOXYLESTERASE_B_1"/>
    <property type="match status" value="1"/>
</dbReference>
<evidence type="ECO:0000256" key="3">
    <source>
        <dbReference type="ARBA" id="ARBA00022801"/>
    </source>
</evidence>
<dbReference type="InterPro" id="IPR051093">
    <property type="entry name" value="Neuroligin/BSAL"/>
</dbReference>
<keyword evidence="3 4" id="KW-0378">Hydrolase</keyword>
<dbReference type="InterPro" id="IPR019826">
    <property type="entry name" value="Carboxylesterase_B_AS"/>
</dbReference>
<organism evidence="7 8">
    <name type="scientific">Patella caerulea</name>
    <name type="common">Rayed Mediterranean limpet</name>
    <dbReference type="NCBI Taxonomy" id="87958"/>
    <lineage>
        <taxon>Eukaryota</taxon>
        <taxon>Metazoa</taxon>
        <taxon>Spiralia</taxon>
        <taxon>Lophotrochozoa</taxon>
        <taxon>Mollusca</taxon>
        <taxon>Gastropoda</taxon>
        <taxon>Patellogastropoda</taxon>
        <taxon>Patelloidea</taxon>
        <taxon>Patellidae</taxon>
        <taxon>Patella</taxon>
    </lineage>
</organism>
<evidence type="ECO:0000256" key="5">
    <source>
        <dbReference type="SAM" id="Phobius"/>
    </source>
</evidence>
<keyword evidence="2" id="KW-0732">Signal</keyword>
<dbReference type="Proteomes" id="UP001347796">
    <property type="component" value="Unassembled WGS sequence"/>
</dbReference>
<evidence type="ECO:0000256" key="1">
    <source>
        <dbReference type="ARBA" id="ARBA00005964"/>
    </source>
</evidence>
<keyword evidence="5" id="KW-0472">Membrane</keyword>
<dbReference type="InterPro" id="IPR029058">
    <property type="entry name" value="AB_hydrolase_fold"/>
</dbReference>
<dbReference type="PROSITE" id="PS00941">
    <property type="entry name" value="CARBOXYLESTERASE_B_2"/>
    <property type="match status" value="1"/>
</dbReference>
<dbReference type="GO" id="GO:0016787">
    <property type="term" value="F:hydrolase activity"/>
    <property type="evidence" value="ECO:0007669"/>
    <property type="project" value="UniProtKB-KW"/>
</dbReference>
<dbReference type="InterPro" id="IPR019819">
    <property type="entry name" value="Carboxylesterase_B_CS"/>
</dbReference>
<feature type="transmembrane region" description="Helical" evidence="5">
    <location>
        <begin position="615"/>
        <end position="637"/>
    </location>
</feature>
<feature type="domain" description="Carboxylesterase type B" evidence="6">
    <location>
        <begin position="41"/>
        <end position="581"/>
    </location>
</feature>
<dbReference type="PANTHER" id="PTHR43903">
    <property type="entry name" value="NEUROLIGIN"/>
    <property type="match status" value="1"/>
</dbReference>
<gene>
    <name evidence="7" type="ORF">SNE40_021648</name>
</gene>
<dbReference type="EC" id="3.1.1.-" evidence="4"/>
<keyword evidence="8" id="KW-1185">Reference proteome</keyword>
<evidence type="ECO:0000259" key="6">
    <source>
        <dbReference type="Pfam" id="PF00135"/>
    </source>
</evidence>
<comment type="caution">
    <text evidence="7">The sequence shown here is derived from an EMBL/GenBank/DDBJ whole genome shotgun (WGS) entry which is preliminary data.</text>
</comment>
<protein>
    <recommendedName>
        <fullName evidence="4">Carboxylic ester hydrolase</fullName>
        <ecNumber evidence="4">3.1.1.-</ecNumber>
    </recommendedName>
</protein>
<evidence type="ECO:0000256" key="2">
    <source>
        <dbReference type="ARBA" id="ARBA00022729"/>
    </source>
</evidence>
<name>A0AAN8G4J5_PATCE</name>